<accession>A0AAU9E9L3</accession>
<dbReference type="CDD" id="cd00586">
    <property type="entry name" value="4HBT"/>
    <property type="match status" value="1"/>
</dbReference>
<dbReference type="InterPro" id="IPR029069">
    <property type="entry name" value="HotDog_dom_sf"/>
</dbReference>
<sequence>MLVNSVERKIMWGDLDSLGIVFYPRFYEWIDASGHLFFEALGFNLGEVWKQRQICFGLVKTSCEYLAPGRYHQQIRIDTKVAELAAKTVTLDHRIIDAASQALMVQGLEKRICLDVSDSERFHARDIPADIHRALEQSAR</sequence>
<name>A0AAU9E9L3_9BACT</name>
<dbReference type="AlphaFoldDB" id="A0AAU9E9L3"/>
<evidence type="ECO:0000256" key="2">
    <source>
        <dbReference type="ARBA" id="ARBA00022801"/>
    </source>
</evidence>
<dbReference type="Proteomes" id="UP001366166">
    <property type="component" value="Chromosome"/>
</dbReference>
<dbReference type="PANTHER" id="PTHR31793:SF27">
    <property type="entry name" value="NOVEL THIOESTERASE SUPERFAMILY DOMAIN AND SAPOSIN A-TYPE DOMAIN CONTAINING PROTEIN (0610012H03RIK)"/>
    <property type="match status" value="1"/>
</dbReference>
<reference evidence="4" key="1">
    <citation type="journal article" date="2023" name="Arch. Microbiol.">
        <title>Desulfoferula mesophilus gen. nov. sp. nov., a mesophilic sulfate-reducing bacterium isolated from a brackish lake sediment.</title>
        <authorList>
            <person name="Watanabe T."/>
            <person name="Yabe T."/>
            <person name="Tsuji J.M."/>
            <person name="Fukui M."/>
        </authorList>
    </citation>
    <scope>NUCLEOTIDE SEQUENCE [LARGE SCALE GENOMIC DNA]</scope>
    <source>
        <strain evidence="4">12FAK</strain>
    </source>
</reference>
<proteinExistence type="inferred from homology"/>
<dbReference type="RefSeq" id="WP_338605539.1">
    <property type="nucleotide sequence ID" value="NZ_AP028679.1"/>
</dbReference>
<dbReference type="EMBL" id="AP028679">
    <property type="protein sequence ID" value="BEQ13793.1"/>
    <property type="molecule type" value="Genomic_DNA"/>
</dbReference>
<evidence type="ECO:0000313" key="4">
    <source>
        <dbReference type="Proteomes" id="UP001366166"/>
    </source>
</evidence>
<keyword evidence="2" id="KW-0378">Hydrolase</keyword>
<keyword evidence="4" id="KW-1185">Reference proteome</keyword>
<dbReference type="KEGG" id="dmp:FAK_08590"/>
<gene>
    <name evidence="3" type="ORF">FAK_08590</name>
</gene>
<dbReference type="SUPFAM" id="SSF54637">
    <property type="entry name" value="Thioesterase/thiol ester dehydrase-isomerase"/>
    <property type="match status" value="1"/>
</dbReference>
<dbReference type="PANTHER" id="PTHR31793">
    <property type="entry name" value="4-HYDROXYBENZOYL-COA THIOESTERASE FAMILY MEMBER"/>
    <property type="match status" value="1"/>
</dbReference>
<evidence type="ECO:0008006" key="5">
    <source>
        <dbReference type="Google" id="ProtNLM"/>
    </source>
</evidence>
<evidence type="ECO:0000313" key="3">
    <source>
        <dbReference type="EMBL" id="BEQ13793.1"/>
    </source>
</evidence>
<evidence type="ECO:0000256" key="1">
    <source>
        <dbReference type="ARBA" id="ARBA00005953"/>
    </source>
</evidence>
<dbReference type="InterPro" id="IPR050563">
    <property type="entry name" value="4-hydroxybenzoyl-CoA_TE"/>
</dbReference>
<dbReference type="GO" id="GO:0047617">
    <property type="term" value="F:fatty acyl-CoA hydrolase activity"/>
    <property type="evidence" value="ECO:0007669"/>
    <property type="project" value="TreeGrafter"/>
</dbReference>
<comment type="similarity">
    <text evidence="1">Belongs to the 4-hydroxybenzoyl-CoA thioesterase family.</text>
</comment>
<dbReference type="Gene3D" id="3.10.129.10">
    <property type="entry name" value="Hotdog Thioesterase"/>
    <property type="match status" value="1"/>
</dbReference>
<dbReference type="Pfam" id="PF13279">
    <property type="entry name" value="4HBT_2"/>
    <property type="match status" value="1"/>
</dbReference>
<organism evidence="3 4">
    <name type="scientific">Desulfoferula mesophila</name>
    <dbReference type="NCBI Taxonomy" id="3058419"/>
    <lineage>
        <taxon>Bacteria</taxon>
        <taxon>Pseudomonadati</taxon>
        <taxon>Thermodesulfobacteriota</taxon>
        <taxon>Desulfarculia</taxon>
        <taxon>Desulfarculales</taxon>
        <taxon>Desulfarculaceae</taxon>
        <taxon>Desulfoferula</taxon>
    </lineage>
</organism>
<protein>
    <recommendedName>
        <fullName evidence="5">Acyl-CoA thioesterase</fullName>
    </recommendedName>
</protein>